<dbReference type="Gene3D" id="3.90.1170.40">
    <property type="entry name" value="Molybdopterin biosynthesis MoaE subunit"/>
    <property type="match status" value="1"/>
</dbReference>
<dbReference type="InterPro" id="IPR036563">
    <property type="entry name" value="MoaE_sf"/>
</dbReference>
<dbReference type="GO" id="GO:0006777">
    <property type="term" value="P:Mo-molybdopterin cofactor biosynthetic process"/>
    <property type="evidence" value="ECO:0007669"/>
    <property type="project" value="UniProtKB-KW"/>
</dbReference>
<dbReference type="RefSeq" id="WP_188761064.1">
    <property type="nucleotide sequence ID" value="NZ_BMJM01000001.1"/>
</dbReference>
<evidence type="ECO:0000313" key="13">
    <source>
        <dbReference type="EMBL" id="GGD99495.1"/>
    </source>
</evidence>
<dbReference type="EMBL" id="BMJM01000001">
    <property type="protein sequence ID" value="GGD99495.1"/>
    <property type="molecule type" value="Genomic_DNA"/>
</dbReference>
<evidence type="ECO:0000256" key="9">
    <source>
        <dbReference type="ARBA" id="ARBA00030407"/>
    </source>
</evidence>
<dbReference type="InterPro" id="IPR003448">
    <property type="entry name" value="Mopterin_biosynth_MoaE"/>
</dbReference>
<evidence type="ECO:0000256" key="5">
    <source>
        <dbReference type="ARBA" id="ARBA00023150"/>
    </source>
</evidence>
<evidence type="ECO:0000256" key="1">
    <source>
        <dbReference type="ARBA" id="ARBA00005046"/>
    </source>
</evidence>
<evidence type="ECO:0000256" key="8">
    <source>
        <dbReference type="ARBA" id="ARBA00029745"/>
    </source>
</evidence>
<dbReference type="AlphaFoldDB" id="A0A916ZI79"/>
<dbReference type="PANTHER" id="PTHR23404">
    <property type="entry name" value="MOLYBDOPTERIN SYNTHASE RELATED"/>
    <property type="match status" value="1"/>
</dbReference>
<comment type="similarity">
    <text evidence="2">Belongs to the MoaE family.</text>
</comment>
<evidence type="ECO:0000256" key="2">
    <source>
        <dbReference type="ARBA" id="ARBA00005426"/>
    </source>
</evidence>
<protein>
    <recommendedName>
        <fullName evidence="4">Molybdopterin synthase catalytic subunit</fullName>
        <ecNumber evidence="3">2.8.1.12</ecNumber>
    </recommendedName>
    <alternativeName>
        <fullName evidence="10">MPT synthase subunit 2</fullName>
    </alternativeName>
    <alternativeName>
        <fullName evidence="8">Molybdenum cofactor biosynthesis protein E</fullName>
    </alternativeName>
    <alternativeName>
        <fullName evidence="9">Molybdopterin-converting factor large subunit</fullName>
    </alternativeName>
    <alternativeName>
        <fullName evidence="11">Molybdopterin-converting factor subunit 2</fullName>
    </alternativeName>
</protein>
<dbReference type="Proteomes" id="UP000635071">
    <property type="component" value="Unassembled WGS sequence"/>
</dbReference>
<dbReference type="SUPFAM" id="SSF54690">
    <property type="entry name" value="Molybdopterin synthase subunit MoaE"/>
    <property type="match status" value="1"/>
</dbReference>
<comment type="pathway">
    <text evidence="1">Cofactor biosynthesis; molybdopterin biosynthesis.</text>
</comment>
<reference evidence="13" key="1">
    <citation type="journal article" date="2014" name="Int. J. Syst. Evol. Microbiol.">
        <title>Complete genome sequence of Corynebacterium casei LMG S-19264T (=DSM 44701T), isolated from a smear-ripened cheese.</title>
        <authorList>
            <consortium name="US DOE Joint Genome Institute (JGI-PGF)"/>
            <person name="Walter F."/>
            <person name="Albersmeier A."/>
            <person name="Kalinowski J."/>
            <person name="Ruckert C."/>
        </authorList>
    </citation>
    <scope>NUCLEOTIDE SEQUENCE</scope>
    <source>
        <strain evidence="13">CGMCC 1.15519</strain>
    </source>
</reference>
<keyword evidence="14" id="KW-1185">Reference proteome</keyword>
<organism evidence="13 14">
    <name type="scientific">Sandarakinorhabdus glacialis</name>
    <dbReference type="NCBI Taxonomy" id="1614636"/>
    <lineage>
        <taxon>Bacteria</taxon>
        <taxon>Pseudomonadati</taxon>
        <taxon>Pseudomonadota</taxon>
        <taxon>Alphaproteobacteria</taxon>
        <taxon>Sphingomonadales</taxon>
        <taxon>Sphingosinicellaceae</taxon>
        <taxon>Sandarakinorhabdus</taxon>
    </lineage>
</organism>
<comment type="caution">
    <text evidence="13">The sequence shown here is derived from an EMBL/GenBank/DDBJ whole genome shotgun (WGS) entry which is preliminary data.</text>
</comment>
<sequence length="142" mass="15220">MITTRTQPHPFDAAAETAALTTGRTDIGAIVTFTGLVRDVALTLEHYPTMTNRQLAAIAAEALTRWPGIAGTVIHRFGTLAPGDPIVLVAIASAHRAAAFEAAEFLMDWLKTRAPFWKHEAGAGWVAAKSSDDEAAARWDKP</sequence>
<dbReference type="EC" id="2.8.1.12" evidence="3"/>
<evidence type="ECO:0000256" key="7">
    <source>
        <dbReference type="ARBA" id="ARBA00026066"/>
    </source>
</evidence>
<evidence type="ECO:0000256" key="12">
    <source>
        <dbReference type="ARBA" id="ARBA00049878"/>
    </source>
</evidence>
<dbReference type="GO" id="GO:0030366">
    <property type="term" value="F:molybdopterin synthase activity"/>
    <property type="evidence" value="ECO:0007669"/>
    <property type="project" value="UniProtKB-EC"/>
</dbReference>
<evidence type="ECO:0000313" key="14">
    <source>
        <dbReference type="Proteomes" id="UP000635071"/>
    </source>
</evidence>
<keyword evidence="5" id="KW-0501">Molybdenum cofactor biosynthesis</keyword>
<comment type="subunit">
    <text evidence="7">Heterotetramer of 2 MoaD subunits and 2 MoaE subunits. Also stable as homodimer. The enzyme changes between these two forms during catalysis.</text>
</comment>
<evidence type="ECO:0000256" key="3">
    <source>
        <dbReference type="ARBA" id="ARBA00011950"/>
    </source>
</evidence>
<evidence type="ECO:0000256" key="6">
    <source>
        <dbReference type="ARBA" id="ARBA00025448"/>
    </source>
</evidence>
<comment type="function">
    <text evidence="6">Converts molybdopterin precursor Z into molybdopterin. This requires the incorporation of two sulfur atoms into precursor Z to generate a dithiolene group. The sulfur is provided by MoaD.</text>
</comment>
<proteinExistence type="inferred from homology"/>
<name>A0A916ZI79_9SPHN</name>
<reference evidence="13" key="2">
    <citation type="submission" date="2020-09" db="EMBL/GenBank/DDBJ databases">
        <authorList>
            <person name="Sun Q."/>
            <person name="Zhou Y."/>
        </authorList>
    </citation>
    <scope>NUCLEOTIDE SEQUENCE</scope>
    <source>
        <strain evidence="13">CGMCC 1.15519</strain>
    </source>
</reference>
<comment type="catalytic activity">
    <reaction evidence="12">
        <text>2 [molybdopterin-synthase sulfur-carrier protein]-C-terminal-Gly-aminoethanethioate + cyclic pyranopterin phosphate + H2O = molybdopterin + 2 [molybdopterin-synthase sulfur-carrier protein]-C-terminal Gly-Gly + 2 H(+)</text>
        <dbReference type="Rhea" id="RHEA:26333"/>
        <dbReference type="Rhea" id="RHEA-COMP:12202"/>
        <dbReference type="Rhea" id="RHEA-COMP:19907"/>
        <dbReference type="ChEBI" id="CHEBI:15377"/>
        <dbReference type="ChEBI" id="CHEBI:15378"/>
        <dbReference type="ChEBI" id="CHEBI:58698"/>
        <dbReference type="ChEBI" id="CHEBI:59648"/>
        <dbReference type="ChEBI" id="CHEBI:90778"/>
        <dbReference type="ChEBI" id="CHEBI:232372"/>
        <dbReference type="EC" id="2.8.1.12"/>
    </reaction>
</comment>
<gene>
    <name evidence="13" type="ORF">GCM10011529_02060</name>
</gene>
<dbReference type="Pfam" id="PF02391">
    <property type="entry name" value="MoaE"/>
    <property type="match status" value="1"/>
</dbReference>
<evidence type="ECO:0000256" key="10">
    <source>
        <dbReference type="ARBA" id="ARBA00030781"/>
    </source>
</evidence>
<evidence type="ECO:0000256" key="11">
    <source>
        <dbReference type="ARBA" id="ARBA00032474"/>
    </source>
</evidence>
<accession>A0A916ZI79</accession>
<evidence type="ECO:0000256" key="4">
    <source>
        <dbReference type="ARBA" id="ARBA00013858"/>
    </source>
</evidence>
<dbReference type="CDD" id="cd00756">
    <property type="entry name" value="MoaE"/>
    <property type="match status" value="1"/>
</dbReference>